<evidence type="ECO:0000313" key="2">
    <source>
        <dbReference type="EMBL" id="GMN30666.1"/>
    </source>
</evidence>
<sequence>MSDSGGRLRRGRQSISSPRLERENVSGEDLDLLAYSHRISSHELDRSFGIQRR</sequence>
<protein>
    <submittedName>
        <fullName evidence="2">Uncharacterized protein</fullName>
    </submittedName>
</protein>
<gene>
    <name evidence="2" type="ORF">TIFTF001_048033</name>
</gene>
<dbReference type="Proteomes" id="UP001187192">
    <property type="component" value="Unassembled WGS sequence"/>
</dbReference>
<feature type="region of interest" description="Disordered" evidence="1">
    <location>
        <begin position="1"/>
        <end position="27"/>
    </location>
</feature>
<name>A0AA87ZXB5_FICCA</name>
<dbReference type="AlphaFoldDB" id="A0AA87ZXB5"/>
<keyword evidence="3" id="KW-1185">Reference proteome</keyword>
<dbReference type="EMBL" id="BTGU01005818">
    <property type="protein sequence ID" value="GMN30666.1"/>
    <property type="molecule type" value="Genomic_DNA"/>
</dbReference>
<proteinExistence type="predicted"/>
<reference evidence="2" key="1">
    <citation type="submission" date="2023-07" db="EMBL/GenBank/DDBJ databases">
        <title>draft genome sequence of fig (Ficus carica).</title>
        <authorList>
            <person name="Takahashi T."/>
            <person name="Nishimura K."/>
        </authorList>
    </citation>
    <scope>NUCLEOTIDE SEQUENCE</scope>
</reference>
<evidence type="ECO:0000313" key="3">
    <source>
        <dbReference type="Proteomes" id="UP001187192"/>
    </source>
</evidence>
<evidence type="ECO:0000256" key="1">
    <source>
        <dbReference type="SAM" id="MobiDB-lite"/>
    </source>
</evidence>
<comment type="caution">
    <text evidence="2">The sequence shown here is derived from an EMBL/GenBank/DDBJ whole genome shotgun (WGS) entry which is preliminary data.</text>
</comment>
<accession>A0AA87ZXB5</accession>
<organism evidence="2 3">
    <name type="scientific">Ficus carica</name>
    <name type="common">Common fig</name>
    <dbReference type="NCBI Taxonomy" id="3494"/>
    <lineage>
        <taxon>Eukaryota</taxon>
        <taxon>Viridiplantae</taxon>
        <taxon>Streptophyta</taxon>
        <taxon>Embryophyta</taxon>
        <taxon>Tracheophyta</taxon>
        <taxon>Spermatophyta</taxon>
        <taxon>Magnoliopsida</taxon>
        <taxon>eudicotyledons</taxon>
        <taxon>Gunneridae</taxon>
        <taxon>Pentapetalae</taxon>
        <taxon>rosids</taxon>
        <taxon>fabids</taxon>
        <taxon>Rosales</taxon>
        <taxon>Moraceae</taxon>
        <taxon>Ficeae</taxon>
        <taxon>Ficus</taxon>
    </lineage>
</organism>